<protein>
    <submittedName>
        <fullName evidence="1">Uncharacterized protein</fullName>
    </submittedName>
</protein>
<name>D7ST15_VITVI</name>
<reference evidence="2" key="1">
    <citation type="journal article" date="2007" name="Nature">
        <title>The grapevine genome sequence suggests ancestral hexaploidization in major angiosperm phyla.</title>
        <authorList>
            <consortium name="The French-Italian Public Consortium for Grapevine Genome Characterization."/>
            <person name="Jaillon O."/>
            <person name="Aury J.-M."/>
            <person name="Noel B."/>
            <person name="Policriti A."/>
            <person name="Clepet C."/>
            <person name="Casagrande A."/>
            <person name="Choisne N."/>
            <person name="Aubourg S."/>
            <person name="Vitulo N."/>
            <person name="Jubin C."/>
            <person name="Vezzi A."/>
            <person name="Legeai F."/>
            <person name="Hugueney P."/>
            <person name="Dasilva C."/>
            <person name="Horner D."/>
            <person name="Mica E."/>
            <person name="Jublot D."/>
            <person name="Poulain J."/>
            <person name="Bruyere C."/>
            <person name="Billault A."/>
            <person name="Segurens B."/>
            <person name="Gouyvenoux M."/>
            <person name="Ugarte E."/>
            <person name="Cattonaro F."/>
            <person name="Anthouard V."/>
            <person name="Vico V."/>
            <person name="Del Fabbro C."/>
            <person name="Alaux M."/>
            <person name="Di Gaspero G."/>
            <person name="Dumas V."/>
            <person name="Felice N."/>
            <person name="Paillard S."/>
            <person name="Juman I."/>
            <person name="Moroldo M."/>
            <person name="Scalabrin S."/>
            <person name="Canaguier A."/>
            <person name="Le Clainche I."/>
            <person name="Malacrida G."/>
            <person name="Durand E."/>
            <person name="Pesole G."/>
            <person name="Laucou V."/>
            <person name="Chatelet P."/>
            <person name="Merdinoglu D."/>
            <person name="Delledonne M."/>
            <person name="Pezzotti M."/>
            <person name="Lecharny A."/>
            <person name="Scarpelli C."/>
            <person name="Artiguenave F."/>
            <person name="Pe M.E."/>
            <person name="Valle G."/>
            <person name="Morgante M."/>
            <person name="Caboche M."/>
            <person name="Adam-Blondon A.-F."/>
            <person name="Weissenbach J."/>
            <person name="Quetier F."/>
            <person name="Wincker P."/>
        </authorList>
    </citation>
    <scope>NUCLEOTIDE SEQUENCE [LARGE SCALE GENOMIC DNA]</scope>
    <source>
        <strain evidence="2">cv. Pinot noir / PN40024</strain>
    </source>
</reference>
<organism evidence="1 2">
    <name type="scientific">Vitis vinifera</name>
    <name type="common">Grape</name>
    <dbReference type="NCBI Taxonomy" id="29760"/>
    <lineage>
        <taxon>Eukaryota</taxon>
        <taxon>Viridiplantae</taxon>
        <taxon>Streptophyta</taxon>
        <taxon>Embryophyta</taxon>
        <taxon>Tracheophyta</taxon>
        <taxon>Spermatophyta</taxon>
        <taxon>Magnoliopsida</taxon>
        <taxon>eudicotyledons</taxon>
        <taxon>Gunneridae</taxon>
        <taxon>Pentapetalae</taxon>
        <taxon>rosids</taxon>
        <taxon>Vitales</taxon>
        <taxon>Vitaceae</taxon>
        <taxon>Viteae</taxon>
        <taxon>Vitis</taxon>
    </lineage>
</organism>
<evidence type="ECO:0000313" key="2">
    <source>
        <dbReference type="Proteomes" id="UP000009183"/>
    </source>
</evidence>
<evidence type="ECO:0000313" key="1">
    <source>
        <dbReference type="EMBL" id="CBI18804.3"/>
    </source>
</evidence>
<dbReference type="InParanoid" id="D7ST15"/>
<gene>
    <name evidence="1" type="ORF">VIT_00s0615g00040</name>
</gene>
<feature type="non-terminal residue" evidence="1">
    <location>
        <position position="15"/>
    </location>
</feature>
<dbReference type="HOGENOM" id="CLU_3434910_0_0_1"/>
<accession>D7ST15</accession>
<sequence>MLKTSEEAKNTYERW</sequence>
<keyword evidence="2" id="KW-1185">Reference proteome</keyword>
<proteinExistence type="predicted"/>
<dbReference type="EMBL" id="FN595022">
    <property type="protein sequence ID" value="CBI18804.3"/>
    <property type="molecule type" value="Genomic_DNA"/>
</dbReference>
<dbReference type="Proteomes" id="UP000009183">
    <property type="component" value="Unassembled WGS sequence, unordered"/>
</dbReference>